<dbReference type="GO" id="GO:0000978">
    <property type="term" value="F:RNA polymerase II cis-regulatory region sequence-specific DNA binding"/>
    <property type="evidence" value="ECO:0007669"/>
    <property type="project" value="TreeGrafter"/>
</dbReference>
<evidence type="ECO:0000313" key="4">
    <source>
        <dbReference type="Proteomes" id="UP000507470"/>
    </source>
</evidence>
<organism evidence="3 4">
    <name type="scientific">Mytilus coruscus</name>
    <name type="common">Sea mussel</name>
    <dbReference type="NCBI Taxonomy" id="42192"/>
    <lineage>
        <taxon>Eukaryota</taxon>
        <taxon>Metazoa</taxon>
        <taxon>Spiralia</taxon>
        <taxon>Lophotrochozoa</taxon>
        <taxon>Mollusca</taxon>
        <taxon>Bivalvia</taxon>
        <taxon>Autobranchia</taxon>
        <taxon>Pteriomorphia</taxon>
        <taxon>Mytilida</taxon>
        <taxon>Mytiloidea</taxon>
        <taxon>Mytilidae</taxon>
        <taxon>Mytilinae</taxon>
        <taxon>Mytilus</taxon>
    </lineage>
</organism>
<dbReference type="CDD" id="cd00103">
    <property type="entry name" value="IRF"/>
    <property type="match status" value="1"/>
</dbReference>
<proteinExistence type="predicted"/>
<dbReference type="SUPFAM" id="SSF46785">
    <property type="entry name" value="Winged helix' DNA-binding domain"/>
    <property type="match status" value="1"/>
</dbReference>
<accession>A0A6J8D0R9</accession>
<dbReference type="OrthoDB" id="6538197at2759"/>
<dbReference type="InterPro" id="IPR001346">
    <property type="entry name" value="Interferon_reg_fact_DNA-bd_dom"/>
</dbReference>
<dbReference type="EMBL" id="CACVKT020006490">
    <property type="protein sequence ID" value="CAC5402318.1"/>
    <property type="molecule type" value="Genomic_DNA"/>
</dbReference>
<dbReference type="GO" id="GO:0002376">
    <property type="term" value="P:immune system process"/>
    <property type="evidence" value="ECO:0007669"/>
    <property type="project" value="TreeGrafter"/>
</dbReference>
<reference evidence="3 4" key="1">
    <citation type="submission" date="2020-06" db="EMBL/GenBank/DDBJ databases">
        <authorList>
            <person name="Li R."/>
            <person name="Bekaert M."/>
        </authorList>
    </citation>
    <scope>NUCLEOTIDE SEQUENCE [LARGE SCALE GENOMIC DNA]</scope>
    <source>
        <strain evidence="4">wild</strain>
    </source>
</reference>
<dbReference type="InterPro" id="IPR036390">
    <property type="entry name" value="WH_DNA-bd_sf"/>
</dbReference>
<gene>
    <name evidence="3" type="ORF">MCOR_36277</name>
</gene>
<feature type="compositionally biased region" description="Basic and acidic residues" evidence="1">
    <location>
        <begin position="273"/>
        <end position="283"/>
    </location>
</feature>
<sequence>MQKSLRLANGNLTMGKLKSDGAALSNNFEEDEVLFRDASTKLENGRVELDEETVELLESSLASTSRLVRDMRNVSNRLSKSLNQITTMKKSHKGSSRHSVGAGRKPIRPIERQKMRPWLYNLLMNENVLSIKWESKRESTFRIAWRHAARQGWNPRDDADLFERWARHTGKFMDGDEADPKRWKANFRCALNSLPDVEELKDRGLRKGNNAFKIYKFLDEKKMKSKRRQNSNCRETVCSPKRTSKRLQDKPCRRFLNDSESEDDEDMSEDSDECRSPRRRDSDEVSTSGSEPELIYERYCRFSTDSNELPVFEKICGESDLSIFKSENKCYDINYNQQYIALPDNTVAIYNTQRDDDNCSTESDMTEEELVELILNVESPGAREIVEIKDEPIDIWSSVAADVTIGEDMEQDMLDGCVINETENVVTQQIICGGDMGYTSLDLSLI</sequence>
<evidence type="ECO:0000313" key="3">
    <source>
        <dbReference type="EMBL" id="CAC5402318.1"/>
    </source>
</evidence>
<name>A0A6J8D0R9_MYTCO</name>
<dbReference type="Gene3D" id="1.10.10.10">
    <property type="entry name" value="Winged helix-like DNA-binding domain superfamily/Winged helix DNA-binding domain"/>
    <property type="match status" value="1"/>
</dbReference>
<dbReference type="PANTHER" id="PTHR11949:SF17">
    <property type="entry name" value="IRF TRYPTOPHAN PENTAD REPEAT DOMAIN-CONTAINING PROTEIN"/>
    <property type="match status" value="1"/>
</dbReference>
<protein>
    <submittedName>
        <fullName evidence="3">IRF2</fullName>
    </submittedName>
</protein>
<dbReference type="PRINTS" id="PR00267">
    <property type="entry name" value="INTFRNREGFCT"/>
</dbReference>
<keyword evidence="4" id="KW-1185">Reference proteome</keyword>
<dbReference type="Proteomes" id="UP000507470">
    <property type="component" value="Unassembled WGS sequence"/>
</dbReference>
<dbReference type="AlphaFoldDB" id="A0A6J8D0R9"/>
<dbReference type="SMART" id="SM00348">
    <property type="entry name" value="IRF"/>
    <property type="match status" value="1"/>
</dbReference>
<dbReference type="GO" id="GO:0000981">
    <property type="term" value="F:DNA-binding transcription factor activity, RNA polymerase II-specific"/>
    <property type="evidence" value="ECO:0007669"/>
    <property type="project" value="TreeGrafter"/>
</dbReference>
<evidence type="ECO:0000256" key="1">
    <source>
        <dbReference type="SAM" id="MobiDB-lite"/>
    </source>
</evidence>
<evidence type="ECO:0000259" key="2">
    <source>
        <dbReference type="PROSITE" id="PS51507"/>
    </source>
</evidence>
<dbReference type="GO" id="GO:0005634">
    <property type="term" value="C:nucleus"/>
    <property type="evidence" value="ECO:0007669"/>
    <property type="project" value="TreeGrafter"/>
</dbReference>
<dbReference type="InterPro" id="IPR036388">
    <property type="entry name" value="WH-like_DNA-bd_sf"/>
</dbReference>
<feature type="domain" description="IRF tryptophan pentad repeat" evidence="2">
    <location>
        <begin position="112"/>
        <end position="219"/>
    </location>
</feature>
<dbReference type="Pfam" id="PF00605">
    <property type="entry name" value="IRF"/>
    <property type="match status" value="1"/>
</dbReference>
<feature type="compositionally biased region" description="Acidic residues" evidence="1">
    <location>
        <begin position="259"/>
        <end position="272"/>
    </location>
</feature>
<dbReference type="PANTHER" id="PTHR11949">
    <property type="entry name" value="INTERFERON REGULATORY FACTOR"/>
    <property type="match status" value="1"/>
</dbReference>
<feature type="region of interest" description="Disordered" evidence="1">
    <location>
        <begin position="249"/>
        <end position="291"/>
    </location>
</feature>
<dbReference type="PROSITE" id="PS51507">
    <property type="entry name" value="IRF_2"/>
    <property type="match status" value="1"/>
</dbReference>